<protein>
    <submittedName>
        <fullName evidence="2">Uncharacterized protein</fullName>
    </submittedName>
</protein>
<evidence type="ECO:0000313" key="2">
    <source>
        <dbReference type="EMBL" id="EPT00107.1"/>
    </source>
</evidence>
<gene>
    <name evidence="2" type="ORF">FOMPIDRAFT_1049941</name>
</gene>
<dbReference type="Proteomes" id="UP000015241">
    <property type="component" value="Unassembled WGS sequence"/>
</dbReference>
<evidence type="ECO:0000256" key="1">
    <source>
        <dbReference type="SAM" id="MobiDB-lite"/>
    </source>
</evidence>
<dbReference type="eggNOG" id="ENOG502R1CT">
    <property type="taxonomic scope" value="Eukaryota"/>
</dbReference>
<feature type="region of interest" description="Disordered" evidence="1">
    <location>
        <begin position="458"/>
        <end position="504"/>
    </location>
</feature>
<dbReference type="HOGENOM" id="CLU_540829_0_0_1"/>
<organism evidence="2 3">
    <name type="scientific">Fomitopsis schrenkii</name>
    <name type="common">Brown rot fungus</name>
    <dbReference type="NCBI Taxonomy" id="2126942"/>
    <lineage>
        <taxon>Eukaryota</taxon>
        <taxon>Fungi</taxon>
        <taxon>Dikarya</taxon>
        <taxon>Basidiomycota</taxon>
        <taxon>Agaricomycotina</taxon>
        <taxon>Agaricomycetes</taxon>
        <taxon>Polyporales</taxon>
        <taxon>Fomitopsis</taxon>
    </lineage>
</organism>
<proteinExistence type="predicted"/>
<feature type="compositionally biased region" description="Acidic residues" evidence="1">
    <location>
        <begin position="470"/>
        <end position="504"/>
    </location>
</feature>
<feature type="compositionally biased region" description="Basic and acidic residues" evidence="1">
    <location>
        <begin position="370"/>
        <end position="381"/>
    </location>
</feature>
<keyword evidence="3" id="KW-1185">Reference proteome</keyword>
<sequence>MAAQLNNPGNLPPRRPFHIGDASSFLGGGPFRLLEPIRSTASTLDTSFSKANSNLMALTGPDFGRLYVGDKFLERLIAYIDPAYHHNIPEPRPPHCCIEVDGLRPHPPQEQVASAIGRLAGLEINIRTHACNIQPLTSNESVRDAVNKQVTDLLNLVIKTQEVNTIDEAHRPVPDPGSEVSVITERQAVAAQVARKAQPSSQWRDYFSGARGKVLPYNDVKQDYFFPSWGHPAPGHLVSLKETRAGRADWVLFASPGNNSRNIVACGEARVPWSYPTSQILDAFRGIKCVSDDPPHAFRMDLPPTNCIVELFKMLYGHLKAHNTHIGWFTNMEIVFFYCLYKPEDKKRAALKGPQARSDTTLKIPRSKRTLTERREPKSAPETEVPESGLVLSWPIPWQNEYTSLCLQGSSYLALDMDRLGMRDILNIVAPGEERRQIVPGMILPDNFGIQELLVPQAGPVHPDEHGPDDGDEGNSDEDEGENDEDDDDEDEGEDSDEDSADSE</sequence>
<feature type="region of interest" description="Disordered" evidence="1">
    <location>
        <begin position="350"/>
        <end position="386"/>
    </location>
</feature>
<name>S8E4S0_FOMSC</name>
<accession>S8E4S0</accession>
<dbReference type="InParanoid" id="S8E4S0"/>
<dbReference type="EMBL" id="KE504151">
    <property type="protein sequence ID" value="EPT00107.1"/>
    <property type="molecule type" value="Genomic_DNA"/>
</dbReference>
<dbReference type="OrthoDB" id="3011417at2759"/>
<evidence type="ECO:0000313" key="3">
    <source>
        <dbReference type="Proteomes" id="UP000015241"/>
    </source>
</evidence>
<reference evidence="2 3" key="1">
    <citation type="journal article" date="2012" name="Science">
        <title>The Paleozoic origin of enzymatic lignin decomposition reconstructed from 31 fungal genomes.</title>
        <authorList>
            <person name="Floudas D."/>
            <person name="Binder M."/>
            <person name="Riley R."/>
            <person name="Barry K."/>
            <person name="Blanchette R.A."/>
            <person name="Henrissat B."/>
            <person name="Martinez A.T."/>
            <person name="Otillar R."/>
            <person name="Spatafora J.W."/>
            <person name="Yadav J.S."/>
            <person name="Aerts A."/>
            <person name="Benoit I."/>
            <person name="Boyd A."/>
            <person name="Carlson A."/>
            <person name="Copeland A."/>
            <person name="Coutinho P.M."/>
            <person name="de Vries R.P."/>
            <person name="Ferreira P."/>
            <person name="Findley K."/>
            <person name="Foster B."/>
            <person name="Gaskell J."/>
            <person name="Glotzer D."/>
            <person name="Gorecki P."/>
            <person name="Heitman J."/>
            <person name="Hesse C."/>
            <person name="Hori C."/>
            <person name="Igarashi K."/>
            <person name="Jurgens J.A."/>
            <person name="Kallen N."/>
            <person name="Kersten P."/>
            <person name="Kohler A."/>
            <person name="Kuees U."/>
            <person name="Kumar T.K.A."/>
            <person name="Kuo A."/>
            <person name="LaButti K."/>
            <person name="Larrondo L.F."/>
            <person name="Lindquist E."/>
            <person name="Ling A."/>
            <person name="Lombard V."/>
            <person name="Lucas S."/>
            <person name="Lundell T."/>
            <person name="Martin R."/>
            <person name="McLaughlin D.J."/>
            <person name="Morgenstern I."/>
            <person name="Morin E."/>
            <person name="Murat C."/>
            <person name="Nagy L.G."/>
            <person name="Nolan M."/>
            <person name="Ohm R.A."/>
            <person name="Patyshakuliyeva A."/>
            <person name="Rokas A."/>
            <person name="Ruiz-Duenas F.J."/>
            <person name="Sabat G."/>
            <person name="Salamov A."/>
            <person name="Samejima M."/>
            <person name="Schmutz J."/>
            <person name="Slot J.C."/>
            <person name="St John F."/>
            <person name="Stenlid J."/>
            <person name="Sun H."/>
            <person name="Sun S."/>
            <person name="Syed K."/>
            <person name="Tsang A."/>
            <person name="Wiebenga A."/>
            <person name="Young D."/>
            <person name="Pisabarro A."/>
            <person name="Eastwood D.C."/>
            <person name="Martin F."/>
            <person name="Cullen D."/>
            <person name="Grigoriev I.V."/>
            <person name="Hibbett D.S."/>
        </authorList>
    </citation>
    <scope>NUCLEOTIDE SEQUENCE</scope>
    <source>
        <strain evidence="3">FP-58527</strain>
    </source>
</reference>
<dbReference type="AlphaFoldDB" id="S8E4S0"/>